<reference evidence="1" key="1">
    <citation type="submission" date="2018-11" db="EMBL/GenBank/DDBJ databases">
        <authorList>
            <person name="Alioto T."/>
            <person name="Alioto T."/>
        </authorList>
    </citation>
    <scope>NUCLEOTIDE SEQUENCE</scope>
</reference>
<proteinExistence type="predicted"/>
<evidence type="ECO:0000313" key="2">
    <source>
        <dbReference type="Proteomes" id="UP000596742"/>
    </source>
</evidence>
<protein>
    <submittedName>
        <fullName evidence="1">Uncharacterized protein</fullName>
    </submittedName>
</protein>
<keyword evidence="2" id="KW-1185">Reference proteome</keyword>
<dbReference type="AlphaFoldDB" id="A0A8B6C2V9"/>
<dbReference type="EMBL" id="UYJE01001139">
    <property type="protein sequence ID" value="VDH99334.1"/>
    <property type="molecule type" value="Genomic_DNA"/>
</dbReference>
<accession>A0A8B6C2V9</accession>
<comment type="caution">
    <text evidence="1">The sequence shown here is derived from an EMBL/GenBank/DDBJ whole genome shotgun (WGS) entry which is preliminary data.</text>
</comment>
<dbReference type="Proteomes" id="UP000596742">
    <property type="component" value="Unassembled WGS sequence"/>
</dbReference>
<name>A0A8B6C2V9_MYTGA</name>
<sequence length="196" mass="22225">MLSRDNFIELEALYIADKQRDTPSSVRNFSISEGSEVSDQIKTLTDVEEELGTEVLFLKHDMSQQRRGFNNNTNKPGKRGCWTCGETCYIRRNCPNDDKSNTNYQLKDRIKGDHIASGDGEMYILGKFQADIDEDIDCIIGYDFMNCIDVTNSTMTVNKEQKFCAILNTQDVRCCLVAAPEITVIPPCVEQILRCV</sequence>
<evidence type="ECO:0000313" key="1">
    <source>
        <dbReference type="EMBL" id="VDH99334.1"/>
    </source>
</evidence>
<organism evidence="1 2">
    <name type="scientific">Mytilus galloprovincialis</name>
    <name type="common">Mediterranean mussel</name>
    <dbReference type="NCBI Taxonomy" id="29158"/>
    <lineage>
        <taxon>Eukaryota</taxon>
        <taxon>Metazoa</taxon>
        <taxon>Spiralia</taxon>
        <taxon>Lophotrochozoa</taxon>
        <taxon>Mollusca</taxon>
        <taxon>Bivalvia</taxon>
        <taxon>Autobranchia</taxon>
        <taxon>Pteriomorphia</taxon>
        <taxon>Mytilida</taxon>
        <taxon>Mytiloidea</taxon>
        <taxon>Mytilidae</taxon>
        <taxon>Mytilinae</taxon>
        <taxon>Mytilus</taxon>
    </lineage>
</organism>
<gene>
    <name evidence="1" type="ORF">MGAL_10B066460</name>
</gene>